<sequence length="422" mass="44894">MSDLPFTLDQLRILKAIAAEGSFKRAADSLYVSQPAVSLQVQNLERSLAVPLFDRGGRRAQLTEAGHLLLEYGDRILSLCQETCRAIEDLQNLQGGTLIIGASQTTGTYLLPRMIGQFRQRYPEVAVQLHVHSTRRTAWAVANGQIDLAIIGGEIPSELQESLEVIPYAEDEFALIMPVFHPLATTDVIARNDLYKLKFITLDSQSTIRKVIDQVLTRGGIETRRLRIEMELNSIEAIKNAVQSGLGVAFSSTAAIEKELQMGVLHRAQIESVEVKRTLSVIFNPNRYRSKAAEAFTNEILPQFTSSDLPFLKGLAGAKAAAKTGPKSMNAKAAAGDGRTASATSASTVGANGANGANSTNSTNSANGVNGANDASNGVNTSSHTTALSNATTATTGQILDPTLSTPVSGSAKAIADAEASR</sequence>
<evidence type="ECO:0000256" key="3">
    <source>
        <dbReference type="ARBA" id="ARBA00023125"/>
    </source>
</evidence>
<evidence type="ECO:0000313" key="7">
    <source>
        <dbReference type="EMBL" id="KPQ34140.1"/>
    </source>
</evidence>
<dbReference type="SUPFAM" id="SSF46785">
    <property type="entry name" value="Winged helix' DNA-binding domain"/>
    <property type="match status" value="1"/>
</dbReference>
<dbReference type="Pfam" id="PF00126">
    <property type="entry name" value="HTH_1"/>
    <property type="match status" value="1"/>
</dbReference>
<dbReference type="InterPro" id="IPR000847">
    <property type="entry name" value="LysR_HTH_N"/>
</dbReference>
<dbReference type="InterPro" id="IPR036388">
    <property type="entry name" value="WH-like_DNA-bd_sf"/>
</dbReference>
<dbReference type="PRINTS" id="PR00039">
    <property type="entry name" value="HTHLYSR"/>
</dbReference>
<dbReference type="Pfam" id="PF03466">
    <property type="entry name" value="LysR_substrate"/>
    <property type="match status" value="1"/>
</dbReference>
<accession>A0A0P8BYX2</accession>
<dbReference type="Gene3D" id="1.10.10.10">
    <property type="entry name" value="Winged helix-like DNA-binding domain superfamily/Winged helix DNA-binding domain"/>
    <property type="match status" value="1"/>
</dbReference>
<feature type="domain" description="HTH lysR-type" evidence="6">
    <location>
        <begin position="6"/>
        <end position="63"/>
    </location>
</feature>
<reference evidence="7 8" key="1">
    <citation type="submission" date="2015-09" db="EMBL/GenBank/DDBJ databases">
        <title>Identification and resolution of microdiversity through metagenomic sequencing of parallel consortia.</title>
        <authorList>
            <person name="Nelson W.C."/>
            <person name="Romine M.F."/>
            <person name="Lindemann S.R."/>
        </authorList>
    </citation>
    <scope>NUCLEOTIDE SEQUENCE [LARGE SCALE GENOMIC DNA]</scope>
    <source>
        <strain evidence="7">Ana</strain>
    </source>
</reference>
<evidence type="ECO:0000313" key="8">
    <source>
        <dbReference type="Proteomes" id="UP000050465"/>
    </source>
</evidence>
<dbReference type="EMBL" id="LJZR01000023">
    <property type="protein sequence ID" value="KPQ34140.1"/>
    <property type="molecule type" value="Genomic_DNA"/>
</dbReference>
<keyword evidence="3" id="KW-0238">DNA-binding</keyword>
<feature type="compositionally biased region" description="Low complexity" evidence="5">
    <location>
        <begin position="331"/>
        <end position="373"/>
    </location>
</feature>
<organism evidence="7 8">
    <name type="scientific">Phormidesmis priestleyi Ana</name>
    <dbReference type="NCBI Taxonomy" id="1666911"/>
    <lineage>
        <taxon>Bacteria</taxon>
        <taxon>Bacillati</taxon>
        <taxon>Cyanobacteriota</taxon>
        <taxon>Cyanophyceae</taxon>
        <taxon>Leptolyngbyales</taxon>
        <taxon>Leptolyngbyaceae</taxon>
        <taxon>Phormidesmis</taxon>
    </lineage>
</organism>
<keyword evidence="2" id="KW-0805">Transcription regulation</keyword>
<comment type="caution">
    <text evidence="7">The sequence shown here is derived from an EMBL/GenBank/DDBJ whole genome shotgun (WGS) entry which is preliminary data.</text>
</comment>
<dbReference type="FunFam" id="1.10.10.10:FF:000001">
    <property type="entry name" value="LysR family transcriptional regulator"/>
    <property type="match status" value="1"/>
</dbReference>
<dbReference type="PATRIC" id="fig|1666911.3.peg.924"/>
<dbReference type="GO" id="GO:0003700">
    <property type="term" value="F:DNA-binding transcription factor activity"/>
    <property type="evidence" value="ECO:0007669"/>
    <property type="project" value="InterPro"/>
</dbReference>
<evidence type="ECO:0000256" key="4">
    <source>
        <dbReference type="ARBA" id="ARBA00023163"/>
    </source>
</evidence>
<dbReference type="Gene3D" id="3.40.190.290">
    <property type="match status" value="1"/>
</dbReference>
<dbReference type="SUPFAM" id="SSF53850">
    <property type="entry name" value="Periplasmic binding protein-like II"/>
    <property type="match status" value="1"/>
</dbReference>
<proteinExistence type="inferred from homology"/>
<feature type="compositionally biased region" description="Low complexity" evidence="5">
    <location>
        <begin position="381"/>
        <end position="396"/>
    </location>
</feature>
<feature type="region of interest" description="Disordered" evidence="5">
    <location>
        <begin position="323"/>
        <end position="422"/>
    </location>
</feature>
<dbReference type="GO" id="GO:0000976">
    <property type="term" value="F:transcription cis-regulatory region binding"/>
    <property type="evidence" value="ECO:0007669"/>
    <property type="project" value="TreeGrafter"/>
</dbReference>
<gene>
    <name evidence="7" type="ORF">HLUCCA11_16245</name>
</gene>
<evidence type="ECO:0000259" key="6">
    <source>
        <dbReference type="PROSITE" id="PS50931"/>
    </source>
</evidence>
<dbReference type="Proteomes" id="UP000050465">
    <property type="component" value="Unassembled WGS sequence"/>
</dbReference>
<evidence type="ECO:0000256" key="2">
    <source>
        <dbReference type="ARBA" id="ARBA00023015"/>
    </source>
</evidence>
<evidence type="ECO:0000256" key="5">
    <source>
        <dbReference type="SAM" id="MobiDB-lite"/>
    </source>
</evidence>
<evidence type="ECO:0000256" key="1">
    <source>
        <dbReference type="ARBA" id="ARBA00009437"/>
    </source>
</evidence>
<name>A0A0P8BYX2_9CYAN</name>
<dbReference type="InterPro" id="IPR005119">
    <property type="entry name" value="LysR_subst-bd"/>
</dbReference>
<comment type="similarity">
    <text evidence="1">Belongs to the LysR transcriptional regulatory family.</text>
</comment>
<dbReference type="PANTHER" id="PTHR30126:SF39">
    <property type="entry name" value="HTH-TYPE TRANSCRIPTIONAL REGULATOR CYSL"/>
    <property type="match status" value="1"/>
</dbReference>
<dbReference type="PROSITE" id="PS50931">
    <property type="entry name" value="HTH_LYSR"/>
    <property type="match status" value="1"/>
</dbReference>
<keyword evidence="4" id="KW-0804">Transcription</keyword>
<dbReference type="AlphaFoldDB" id="A0A0P8BYX2"/>
<dbReference type="PANTHER" id="PTHR30126">
    <property type="entry name" value="HTH-TYPE TRANSCRIPTIONAL REGULATOR"/>
    <property type="match status" value="1"/>
</dbReference>
<dbReference type="CDD" id="cd08420">
    <property type="entry name" value="PBP2_CysL_like"/>
    <property type="match status" value="1"/>
</dbReference>
<protein>
    <submittedName>
        <fullName evidence="7">Transcriptional regulator</fullName>
    </submittedName>
</protein>
<dbReference type="STRING" id="1666911.HLUCCA11_16245"/>
<dbReference type="InterPro" id="IPR036390">
    <property type="entry name" value="WH_DNA-bd_sf"/>
</dbReference>